<feature type="domain" description="Rho-GAP" evidence="3">
    <location>
        <begin position="99"/>
        <end position="293"/>
    </location>
</feature>
<feature type="compositionally biased region" description="Low complexity" evidence="2">
    <location>
        <begin position="427"/>
        <end position="439"/>
    </location>
</feature>
<protein>
    <submittedName>
        <fullName evidence="5">Rho GTPase-activating protein 19-like isoform X1</fullName>
    </submittedName>
</protein>
<dbReference type="OrthoDB" id="10061772at2759"/>
<dbReference type="AlphaFoldDB" id="A0A9W2YIT1"/>
<dbReference type="PROSITE" id="PS50238">
    <property type="entry name" value="RHOGAP"/>
    <property type="match status" value="1"/>
</dbReference>
<dbReference type="GO" id="GO:0007165">
    <property type="term" value="P:signal transduction"/>
    <property type="evidence" value="ECO:0007669"/>
    <property type="project" value="InterPro"/>
</dbReference>
<dbReference type="OMA" id="CKETEHQ"/>
<evidence type="ECO:0000256" key="2">
    <source>
        <dbReference type="SAM" id="MobiDB-lite"/>
    </source>
</evidence>
<feature type="region of interest" description="Disordered" evidence="2">
    <location>
        <begin position="487"/>
        <end position="541"/>
    </location>
</feature>
<dbReference type="PANTHER" id="PTHR14963:SF7">
    <property type="entry name" value="RHO GTPASE-ACTIVATING PROTEIN 19"/>
    <property type="match status" value="1"/>
</dbReference>
<dbReference type="SMART" id="SM00324">
    <property type="entry name" value="RhoGAP"/>
    <property type="match status" value="1"/>
</dbReference>
<reference evidence="5" key="1">
    <citation type="submission" date="2025-08" db="UniProtKB">
        <authorList>
            <consortium name="RefSeq"/>
        </authorList>
    </citation>
    <scope>IDENTIFICATION</scope>
</reference>
<dbReference type="RefSeq" id="XP_055862647.1">
    <property type="nucleotide sequence ID" value="XM_056006672.1"/>
</dbReference>
<dbReference type="GO" id="GO:0005096">
    <property type="term" value="F:GTPase activator activity"/>
    <property type="evidence" value="ECO:0007669"/>
    <property type="project" value="UniProtKB-KW"/>
</dbReference>
<feature type="compositionally biased region" description="Polar residues" evidence="2">
    <location>
        <begin position="532"/>
        <end position="541"/>
    </location>
</feature>
<feature type="region of interest" description="Disordered" evidence="2">
    <location>
        <begin position="378"/>
        <end position="449"/>
    </location>
</feature>
<keyword evidence="4" id="KW-1185">Reference proteome</keyword>
<dbReference type="Proteomes" id="UP001165740">
    <property type="component" value="Chromosome 1"/>
</dbReference>
<evidence type="ECO:0000259" key="3">
    <source>
        <dbReference type="PROSITE" id="PS50238"/>
    </source>
</evidence>
<evidence type="ECO:0000313" key="5">
    <source>
        <dbReference type="RefSeq" id="XP_055862647.1"/>
    </source>
</evidence>
<dbReference type="GeneID" id="106050607"/>
<dbReference type="Gene3D" id="1.10.555.10">
    <property type="entry name" value="Rho GTPase activation protein"/>
    <property type="match status" value="1"/>
</dbReference>
<organism evidence="4 5">
    <name type="scientific">Biomphalaria glabrata</name>
    <name type="common">Bloodfluke planorb</name>
    <name type="synonym">Freshwater snail</name>
    <dbReference type="NCBI Taxonomy" id="6526"/>
    <lineage>
        <taxon>Eukaryota</taxon>
        <taxon>Metazoa</taxon>
        <taxon>Spiralia</taxon>
        <taxon>Lophotrochozoa</taxon>
        <taxon>Mollusca</taxon>
        <taxon>Gastropoda</taxon>
        <taxon>Heterobranchia</taxon>
        <taxon>Euthyneura</taxon>
        <taxon>Panpulmonata</taxon>
        <taxon>Hygrophila</taxon>
        <taxon>Lymnaeoidea</taxon>
        <taxon>Planorbidae</taxon>
        <taxon>Biomphalaria</taxon>
    </lineage>
</organism>
<dbReference type="SUPFAM" id="SSF48350">
    <property type="entry name" value="GTPase activation domain, GAP"/>
    <property type="match status" value="1"/>
</dbReference>
<dbReference type="Pfam" id="PF00620">
    <property type="entry name" value="RhoGAP"/>
    <property type="match status" value="1"/>
</dbReference>
<dbReference type="GO" id="GO:0051056">
    <property type="term" value="P:regulation of small GTPase mediated signal transduction"/>
    <property type="evidence" value="ECO:0007669"/>
    <property type="project" value="TreeGrafter"/>
</dbReference>
<sequence>MRILSDIDLLMLEKMDVLTQRQLQYLEDKYVTRTMKCVPEKFLEMCHMHLAFLLDLSGDKLELLLSDYEHDSDKKKKLGLTNVAVFKRKSDKNNGLFGSPLTDEGVCLMLPLIKFLKMESNVCKEGLFRKPGNCVRMNTLRELLISQGPSVMIDPQVYTPYDVAGVLKEFLRELPEPLLTDRHMEAHRQIIDLGKHARTPEDKERYNKKKLSALQLLMLLMPSPSQKMTLHLVRLLQRVADCVETKMTPATLGTIFAPIFFLNRKVGASEVCSIVSLTEPAVAFMIENAHELFQAPKELVIDLANYWNRLEKSSPSAECETSSDPHQIKKSVSGRTLVTNVCYLDRERSRCDDVASNTQNELQNLFAHVQSLPDTPHNIRLKSKILKATTTPTSSTKKHKRSKSISASIKKRFPSIGRSKSRNPEMSRLSTSSATSCSSNDEPKDYSHTGSDKVAVVHCSYNKLHSQRKRLDFNSLCFTNSGPVLSDLLMSPTSSKPTGDTRLSRPRHKRGNTMNTPADCSPPKQECLEHSPYSSSQKENLPENVSLQATNIANAFKENICLSSTKINSENSSPVIQNLSPRLKPLPLSLSNSFSPKYIFSQSENEINYLPSFPINTVKAPLTPSNGQLKFSRKELKSCKVPGTPIMPRCLLHMAQSNNTLETSI</sequence>
<accession>A0A9W2YIT1</accession>
<dbReference type="InterPro" id="IPR008936">
    <property type="entry name" value="Rho_GTPase_activation_prot"/>
</dbReference>
<feature type="compositionally biased region" description="Basic residues" evidence="2">
    <location>
        <begin position="396"/>
        <end position="413"/>
    </location>
</feature>
<name>A0A9W2YIT1_BIOGL</name>
<dbReference type="GO" id="GO:0005737">
    <property type="term" value="C:cytoplasm"/>
    <property type="evidence" value="ECO:0007669"/>
    <property type="project" value="TreeGrafter"/>
</dbReference>
<evidence type="ECO:0000256" key="1">
    <source>
        <dbReference type="ARBA" id="ARBA00022468"/>
    </source>
</evidence>
<dbReference type="InterPro" id="IPR000198">
    <property type="entry name" value="RhoGAP_dom"/>
</dbReference>
<keyword evidence="1" id="KW-0343">GTPase activation</keyword>
<dbReference type="PANTHER" id="PTHR14963">
    <property type="entry name" value="RHO GTPASE ACTIVATING PROTEIN 18,19-RELATED"/>
    <property type="match status" value="1"/>
</dbReference>
<proteinExistence type="predicted"/>
<gene>
    <name evidence="5" type="primary">LOC106050607</name>
</gene>
<evidence type="ECO:0000313" key="4">
    <source>
        <dbReference type="Proteomes" id="UP001165740"/>
    </source>
</evidence>